<dbReference type="HOGENOM" id="CLU_1608204_0_0_7"/>
<dbReference type="Proteomes" id="UP000008561">
    <property type="component" value="Chromosome"/>
</dbReference>
<sequence>MPRCGHEIFQKGRKAKMRCLFIGLIFLSLFFAGPVGAEDEVFHRLLAAKCLKCNFQEGVSTSWPGKEINVESCQWKSETVFDAMNIRQARARVIGNQGTSDVMLLGSPSGLTFLESTCAGNMIFTTVFPFYKPGTDEFCAVMSRHMNLTNKALPSQYYGTCKVLK</sequence>
<dbReference type="EMBL" id="CP000859">
    <property type="protein sequence ID" value="ABW66959.1"/>
    <property type="molecule type" value="Genomic_DNA"/>
</dbReference>
<accession>A8ZXK1</accession>
<organism evidence="1 2">
    <name type="scientific">Desulfosudis oleivorans (strain DSM 6200 / JCM 39069 / Hxd3)</name>
    <name type="common">Desulfococcus oleovorans</name>
    <dbReference type="NCBI Taxonomy" id="96561"/>
    <lineage>
        <taxon>Bacteria</taxon>
        <taxon>Pseudomonadati</taxon>
        <taxon>Thermodesulfobacteriota</taxon>
        <taxon>Desulfobacteria</taxon>
        <taxon>Desulfobacterales</taxon>
        <taxon>Desulfosudaceae</taxon>
        <taxon>Desulfosudis</taxon>
    </lineage>
</organism>
<reference evidence="1" key="1">
    <citation type="submission" date="2007-10" db="EMBL/GenBank/DDBJ databases">
        <title>Complete sequence of Desulfococcus oleovorans Hxd3.</title>
        <authorList>
            <consortium name="US DOE Joint Genome Institute"/>
            <person name="Copeland A."/>
            <person name="Lucas S."/>
            <person name="Lapidus A."/>
            <person name="Barry K."/>
            <person name="Glavina del Rio T."/>
            <person name="Dalin E."/>
            <person name="Tice H."/>
            <person name="Pitluck S."/>
            <person name="Kiss H."/>
            <person name="Brettin T."/>
            <person name="Bruce D."/>
            <person name="Detter J.C."/>
            <person name="Han C."/>
            <person name="Schmutz J."/>
            <person name="Larimer F."/>
            <person name="Land M."/>
            <person name="Hauser L."/>
            <person name="Kyrpides N."/>
            <person name="Kim E."/>
            <person name="Wawrik B."/>
            <person name="Richardson P."/>
        </authorList>
    </citation>
    <scope>NUCLEOTIDE SEQUENCE [LARGE SCALE GENOMIC DNA]</scope>
    <source>
        <strain evidence="1">Hxd3</strain>
    </source>
</reference>
<keyword evidence="2" id="KW-1185">Reference proteome</keyword>
<dbReference type="STRING" id="96561.Dole_1153"/>
<dbReference type="KEGG" id="dol:Dole_1153"/>
<dbReference type="AlphaFoldDB" id="A8ZXK1"/>
<proteinExistence type="predicted"/>
<name>A8ZXK1_DESOH</name>
<evidence type="ECO:0000313" key="1">
    <source>
        <dbReference type="EMBL" id="ABW66959.1"/>
    </source>
</evidence>
<gene>
    <name evidence="1" type="ordered locus">Dole_1153</name>
</gene>
<protein>
    <submittedName>
        <fullName evidence="1">Uncharacterized protein</fullName>
    </submittedName>
</protein>
<evidence type="ECO:0000313" key="2">
    <source>
        <dbReference type="Proteomes" id="UP000008561"/>
    </source>
</evidence>